<evidence type="ECO:0000259" key="18">
    <source>
        <dbReference type="PROSITE" id="PS50846"/>
    </source>
</evidence>
<dbReference type="GO" id="GO:0016020">
    <property type="term" value="C:membrane"/>
    <property type="evidence" value="ECO:0007669"/>
    <property type="project" value="UniProtKB-SubCell"/>
</dbReference>
<dbReference type="Pfam" id="PF19314">
    <property type="entry name" value="DUF5917"/>
    <property type="match status" value="1"/>
</dbReference>
<dbReference type="Gene3D" id="3.40.50.1000">
    <property type="entry name" value="HAD superfamily/HAD-like"/>
    <property type="match status" value="1"/>
</dbReference>
<evidence type="ECO:0000256" key="5">
    <source>
        <dbReference type="ARBA" id="ARBA00022723"/>
    </source>
</evidence>
<dbReference type="PRINTS" id="PR00119">
    <property type="entry name" value="CATATPASE"/>
</dbReference>
<dbReference type="EMBL" id="SSOP01000002">
    <property type="protein sequence ID" value="KAB5596359.1"/>
    <property type="molecule type" value="Genomic_DNA"/>
</dbReference>
<protein>
    <submittedName>
        <fullName evidence="19">Copper resistance-associated P-type ATPase</fullName>
    </submittedName>
</protein>
<dbReference type="NCBIfam" id="TIGR01494">
    <property type="entry name" value="ATPase_P-type"/>
    <property type="match status" value="1"/>
</dbReference>
<feature type="region of interest" description="Disordered" evidence="16">
    <location>
        <begin position="1325"/>
        <end position="1375"/>
    </location>
</feature>
<keyword evidence="20" id="KW-1185">Reference proteome</keyword>
<dbReference type="InterPro" id="IPR036163">
    <property type="entry name" value="HMA_dom_sf"/>
</dbReference>
<feature type="compositionally biased region" description="Acidic residues" evidence="16">
    <location>
        <begin position="1333"/>
        <end position="1346"/>
    </location>
</feature>
<feature type="transmembrane region" description="Helical" evidence="17">
    <location>
        <begin position="496"/>
        <end position="516"/>
    </location>
</feature>
<comment type="caution">
    <text evidence="19">The sequence shown here is derived from an EMBL/GenBank/DDBJ whole genome shotgun (WGS) entry which is preliminary data.</text>
</comment>
<dbReference type="SUPFAM" id="SSF56784">
    <property type="entry name" value="HAD-like"/>
    <property type="match status" value="1"/>
</dbReference>
<dbReference type="InterPro" id="IPR023214">
    <property type="entry name" value="HAD_sf"/>
</dbReference>
<feature type="transmembrane region" description="Helical" evidence="17">
    <location>
        <begin position="371"/>
        <end position="396"/>
    </location>
</feature>
<feature type="compositionally biased region" description="Polar residues" evidence="16">
    <location>
        <begin position="2033"/>
        <end position="2043"/>
    </location>
</feature>
<dbReference type="NCBIfam" id="TIGR00003">
    <property type="entry name" value="copper ion binding protein"/>
    <property type="match status" value="1"/>
</dbReference>
<keyword evidence="6" id="KW-0677">Repeat</keyword>
<name>A0A5N5QXM2_9AGAM</name>
<dbReference type="GO" id="GO:0016887">
    <property type="term" value="F:ATP hydrolysis activity"/>
    <property type="evidence" value="ECO:0007669"/>
    <property type="project" value="InterPro"/>
</dbReference>
<evidence type="ECO:0000256" key="14">
    <source>
        <dbReference type="ARBA" id="ARBA00023136"/>
    </source>
</evidence>
<keyword evidence="3" id="KW-0813">Transport</keyword>
<dbReference type="Pfam" id="PF00702">
    <property type="entry name" value="Hydrolase"/>
    <property type="match status" value="1"/>
</dbReference>
<dbReference type="PROSITE" id="PS00154">
    <property type="entry name" value="ATPASE_E1_E2"/>
    <property type="match status" value="1"/>
</dbReference>
<evidence type="ECO:0000256" key="10">
    <source>
        <dbReference type="ARBA" id="ARBA00022967"/>
    </source>
</evidence>
<dbReference type="Gene3D" id="2.70.150.10">
    <property type="entry name" value="Calcium-transporting ATPase, cytoplasmic transduction domain A"/>
    <property type="match status" value="1"/>
</dbReference>
<accession>A0A5N5QXM2</accession>
<keyword evidence="14 17" id="KW-0472">Membrane</keyword>
<evidence type="ECO:0000256" key="12">
    <source>
        <dbReference type="ARBA" id="ARBA00023008"/>
    </source>
</evidence>
<evidence type="ECO:0000256" key="9">
    <source>
        <dbReference type="ARBA" id="ARBA00022842"/>
    </source>
</evidence>
<dbReference type="InterPro" id="IPR017969">
    <property type="entry name" value="Heavy-metal-associated_CS"/>
</dbReference>
<dbReference type="FunFam" id="3.30.70.100:FF:000001">
    <property type="entry name" value="ATPase copper transporting beta"/>
    <property type="match status" value="2"/>
</dbReference>
<feature type="compositionally biased region" description="Low complexity" evidence="16">
    <location>
        <begin position="1352"/>
        <end position="1372"/>
    </location>
</feature>
<evidence type="ECO:0000313" key="19">
    <source>
        <dbReference type="EMBL" id="KAB5596359.1"/>
    </source>
</evidence>
<sequence length="2175" mass="235963">MPTLSVPQVHCGSCKAFIQSLISPLSGVRDLRIDIERRLVSFSTDSIGIDKEKLVDNVENLLAQAGYSVANEKEGEPSATASSALGEVDTKHLEHCSACRGDSLLESVIVAHDPTPLTLRTELSIEGMTCASCTSSITNALKGRPGVISVDVKLMLNSATVVHDGNACSASDIVAEIEDIGFAASVTTSGPVQDETTASKETVFGIVGMTCSSCSDPLSKAVQELQGVEVVTVSLISNSMTVKYHPEQVSIENITSVVEDCGFEVSQTITRDLDVQVSNPSVRVVQLQFQGIYCKDCPVRIATHLAELGVEVVSHPTLVSPIGSIRYTPNPNLTIRSILQALPQPITAAVFHPPSLQSISMKLQAREARKIARLFLVAALFTIPTFVVGIVGMVALPKAHTFRQHIERPVWGGASLGVIVLWALATPVQFGVGWIFYKKSYASLFGGRRRQWRWRNLVQFGTMDLLVALSTTTAYLASVAMMAIDVRKSPHENMEMRTYFDSSVFLIFFILAGRLLEGRARVKTGDAISMLGAIRPEKALLVTGARTDAESAEGGVTQISADMLELGDVILVQPGSIPPADGTIISGKTTVDESSLTGESQPAKKGPGDQLVCGTTNLTSAVNVRVEGLGDTTVLEKIVRAVADAQGRKAPIERLADRISGVFVPIVVWLSLVILAIWLGVSLGGALPEGYLPMDRDGTGDRVFFAFEFMIAVLVVACPCGIGLAAPTAQAVGAGMAARAGILAQGGGEAFQRASQVTTVVFDKTGTLTLGEPTVTDTRVFRIHEWLLATVREMELGSTHPIALALTRYCESQGIKTSTLLECEEKPGRGLIALVQVGSDTYPVLVGNGSLMRDHEVHVDESHVDEWQRQGKTTVYVAVGRPHTDSAGKSWSGYELAMSFGVADAPRPEAAETIAKLQGSDKEVWMLSGDNIVTAKAVAQNLGIPSERVVAGVLPHEKADFIVHLQAQPIVRSSLIPWLRREDHAVVAFCGDGLNDSAAIAAADIGVALSHGSQITLSSASFVLLSSSLSSLPFLLRLSRKVYFRQKLNFGWALVYNVAMIPVAAGAFYALGRARLPPVWSALAMALNNLANWVVAFSDHCALLWGQSLPLSSAVKFICLARMEYFAKFLRPAASAPPKPTRDHLAEFQTAWDQDTLMAPDERQLTRGIASTSVPDHLQVMVDALVWESSRGDREYRSTGACLEALLKNGTLVSLSEADRPFGIQAEVLKTVGNLVVLMDEQFLVHTAVHKAVLRLLRVCVGDLIDEIPQSSSKAMGAASVSKKSSIANYEEDLVDLLCTLCSRIRTYRELLMIFFHDKHWFQSQDTPSNLSEADDEEAAEEEAAEEAANRPSRSLLPSSPRAPSPTSSASTITANAPQAKPEYEFLLFNYLLRFVHREGKIGDLARAGLLFLLDVAMSASDQPSPANDHEPRLTDPASDAALALAEYVLDGDFPDVLGAGLAAVYSVLPYKLEIQRDYAAESEVQNGGMLLGGHYVVSAEEEATRLKGAEERGRELNIGISTSTEFRGRLDHFLKMAEFIQDVIKRNDATLRSRLEEAGYTDPAAEPTLDPSALVGNAISDAILRAFRRVFLENILYPSILECSDADGSAVAVLSYIETMLRTLKSGRLSDTLVTYLMSEGTDTGRSAEPSSSVTRATKASRRKSSAMTLLEREPANKRQSTYFSSLGRFTLKDLIFSHLRSEYSSTATASLKLLHCLLEQHCQTCTDQLLSVVGDPQATLFPAVSLQAVIEEFEPPSLDSDSEEFVYPGEETATATEPKTLPAFAKPAPAAYNLTTFTTHERELGLYLSLVSRINPSNELDVFSTGYENYVRDALETLQAEVCYCQTLDCDPTFTSWKHRLQPRDPLLKLLLHSLRHFFMQTPEFNVALTGVLSAISYCPDRSIAGWLSFDTGFTAPNSDSIQTPDDGDDRSIDSMRSLNIAPTSVNPNDAETRPVIYDALLGLVIQLERYRTRVAGFDKHLTERRQGLLFSENINDALSLELTLDLGDSAYSQLPLPTVLETSPKPKNKSGPSFMSLLQTKKSKPPRAATTPEPNTSPRIGAREVPSTPFNAHYQSTSTVELDGLAAAEPITGPWAPSQKKPSVHMEDDVFTAWKDLESRNEARETRRTIGARITLSQLLDNTVILEEFIKEVAGIIQARRSLGIDGTRIFD</sequence>
<dbReference type="SUPFAM" id="SSF81660">
    <property type="entry name" value="Metal cation-transporting ATPase, ATP-binding domain N"/>
    <property type="match status" value="1"/>
</dbReference>
<keyword evidence="12" id="KW-0186">Copper</keyword>
<keyword evidence="13" id="KW-0406">Ion transport</keyword>
<dbReference type="InterPro" id="IPR008250">
    <property type="entry name" value="ATPase_P-typ_transduc_dom_A_sf"/>
</dbReference>
<evidence type="ECO:0000256" key="17">
    <source>
        <dbReference type="SAM" id="Phobius"/>
    </source>
</evidence>
<keyword evidence="4 17" id="KW-0812">Transmembrane</keyword>
<dbReference type="OrthoDB" id="432719at2759"/>
<evidence type="ECO:0000313" key="20">
    <source>
        <dbReference type="Proteomes" id="UP000383932"/>
    </source>
</evidence>
<feature type="transmembrane region" description="Helical" evidence="17">
    <location>
        <begin position="703"/>
        <end position="726"/>
    </location>
</feature>
<dbReference type="GO" id="GO:0055070">
    <property type="term" value="P:copper ion homeostasis"/>
    <property type="evidence" value="ECO:0007669"/>
    <property type="project" value="TreeGrafter"/>
</dbReference>
<dbReference type="InterPro" id="IPR006121">
    <property type="entry name" value="HMA_dom"/>
</dbReference>
<evidence type="ECO:0000256" key="1">
    <source>
        <dbReference type="ARBA" id="ARBA00004127"/>
    </source>
</evidence>
<keyword evidence="7" id="KW-0547">Nucleotide-binding</keyword>
<dbReference type="InterPro" id="IPR027256">
    <property type="entry name" value="P-typ_ATPase_IB"/>
</dbReference>
<organism evidence="19 20">
    <name type="scientific">Ceratobasidium theobromae</name>
    <dbReference type="NCBI Taxonomy" id="1582974"/>
    <lineage>
        <taxon>Eukaryota</taxon>
        <taxon>Fungi</taxon>
        <taxon>Dikarya</taxon>
        <taxon>Basidiomycota</taxon>
        <taxon>Agaricomycotina</taxon>
        <taxon>Agaricomycetes</taxon>
        <taxon>Cantharellales</taxon>
        <taxon>Ceratobasidiaceae</taxon>
        <taxon>Ceratobasidium</taxon>
    </lineage>
</organism>
<feature type="transmembrane region" description="Helical" evidence="17">
    <location>
        <begin position="662"/>
        <end position="683"/>
    </location>
</feature>
<feature type="transmembrane region" description="Helical" evidence="17">
    <location>
        <begin position="457"/>
        <end position="484"/>
    </location>
</feature>
<evidence type="ECO:0000256" key="15">
    <source>
        <dbReference type="ARBA" id="ARBA00024336"/>
    </source>
</evidence>
<dbReference type="GO" id="GO:0005524">
    <property type="term" value="F:ATP binding"/>
    <property type="evidence" value="ECO:0007669"/>
    <property type="project" value="UniProtKB-KW"/>
</dbReference>
<dbReference type="SUPFAM" id="SSF55008">
    <property type="entry name" value="HMA, heavy metal-associated domain"/>
    <property type="match status" value="3"/>
</dbReference>
<dbReference type="PANTHER" id="PTHR43520:SF32">
    <property type="entry name" value="COPPER RESISTANCE P-TYPE ATPASE (EUROFUNG)"/>
    <property type="match status" value="1"/>
</dbReference>
<feature type="transmembrane region" description="Helical" evidence="17">
    <location>
        <begin position="1048"/>
        <end position="1071"/>
    </location>
</feature>
<feature type="region of interest" description="Disordered" evidence="16">
    <location>
        <begin position="1642"/>
        <end position="1669"/>
    </location>
</feature>
<dbReference type="GO" id="GO:0005507">
    <property type="term" value="F:copper ion binding"/>
    <property type="evidence" value="ECO:0007669"/>
    <property type="project" value="InterPro"/>
</dbReference>
<dbReference type="InterPro" id="IPR036412">
    <property type="entry name" value="HAD-like_sf"/>
</dbReference>
<evidence type="ECO:0000256" key="13">
    <source>
        <dbReference type="ARBA" id="ARBA00023065"/>
    </source>
</evidence>
<evidence type="ECO:0000256" key="4">
    <source>
        <dbReference type="ARBA" id="ARBA00022692"/>
    </source>
</evidence>
<evidence type="ECO:0000256" key="11">
    <source>
        <dbReference type="ARBA" id="ARBA00022989"/>
    </source>
</evidence>
<dbReference type="Gene3D" id="3.40.1110.10">
    <property type="entry name" value="Calcium-transporting ATPase, cytoplasmic domain N"/>
    <property type="match status" value="1"/>
</dbReference>
<comment type="subcellular location">
    <subcellularLocation>
        <location evidence="1">Endomembrane system</location>
        <topology evidence="1">Multi-pass membrane protein</topology>
    </subcellularLocation>
</comment>
<evidence type="ECO:0000256" key="7">
    <source>
        <dbReference type="ARBA" id="ARBA00022741"/>
    </source>
</evidence>
<comment type="similarity">
    <text evidence="15">Belongs to the FHIP family.</text>
</comment>
<dbReference type="PRINTS" id="PR00942">
    <property type="entry name" value="CUATPASEI"/>
</dbReference>
<dbReference type="InterPro" id="IPR006122">
    <property type="entry name" value="HMA_Cu_ion-bd"/>
</dbReference>
<evidence type="ECO:0000256" key="3">
    <source>
        <dbReference type="ARBA" id="ARBA00022448"/>
    </source>
</evidence>
<dbReference type="PROSITE" id="PS01229">
    <property type="entry name" value="COF_2"/>
    <property type="match status" value="1"/>
</dbReference>
<keyword evidence="10" id="KW-1278">Translocase</keyword>
<dbReference type="InterPro" id="IPR018303">
    <property type="entry name" value="ATPase_P-typ_P_site"/>
</dbReference>
<dbReference type="CDD" id="cd00371">
    <property type="entry name" value="HMA"/>
    <property type="match status" value="3"/>
</dbReference>
<comment type="similarity">
    <text evidence="2">Belongs to the cation transport ATPase (P-type) (TC 3.A.3) family. Type IB subfamily.</text>
</comment>
<dbReference type="InterPro" id="IPR045669">
    <property type="entry name" value="FHIP_C"/>
</dbReference>
<feature type="transmembrane region" description="Helical" evidence="17">
    <location>
        <begin position="416"/>
        <end position="437"/>
    </location>
</feature>
<evidence type="ECO:0000256" key="6">
    <source>
        <dbReference type="ARBA" id="ARBA00022737"/>
    </source>
</evidence>
<dbReference type="Gene3D" id="3.30.70.100">
    <property type="match status" value="3"/>
</dbReference>
<feature type="domain" description="HMA" evidence="18">
    <location>
        <begin position="200"/>
        <end position="266"/>
    </location>
</feature>
<dbReference type="PROSITE" id="PS01047">
    <property type="entry name" value="HMA_1"/>
    <property type="match status" value="2"/>
</dbReference>
<keyword evidence="11 17" id="KW-1133">Transmembrane helix</keyword>
<dbReference type="InterPro" id="IPR023298">
    <property type="entry name" value="ATPase_P-typ_TM_dom_sf"/>
</dbReference>
<keyword evidence="5" id="KW-0479">Metal-binding</keyword>
<dbReference type="InterPro" id="IPR019384">
    <property type="entry name" value="FHIP"/>
</dbReference>
<evidence type="ECO:0000256" key="2">
    <source>
        <dbReference type="ARBA" id="ARBA00006024"/>
    </source>
</evidence>
<dbReference type="Pfam" id="PF00403">
    <property type="entry name" value="HMA"/>
    <property type="match status" value="3"/>
</dbReference>
<dbReference type="NCBIfam" id="TIGR01525">
    <property type="entry name" value="ATPase-IB_hvy"/>
    <property type="match status" value="1"/>
</dbReference>
<dbReference type="InterPro" id="IPR023299">
    <property type="entry name" value="ATPase_P-typ_cyto_dom_N"/>
</dbReference>
<proteinExistence type="inferred from homology"/>
<reference evidence="19 20" key="1">
    <citation type="journal article" date="2019" name="Fungal Biol. Biotechnol.">
        <title>Draft genome sequence of fastidious pathogen Ceratobasidium theobromae, which causes vascular-streak dieback in Theobroma cacao.</title>
        <authorList>
            <person name="Ali S.S."/>
            <person name="Asman A."/>
            <person name="Shao J."/>
            <person name="Firmansyah A.P."/>
            <person name="Susilo A.W."/>
            <person name="Rosmana A."/>
            <person name="McMahon P."/>
            <person name="Junaid M."/>
            <person name="Guest D."/>
            <person name="Kheng T.Y."/>
            <person name="Meinhardt L.W."/>
            <person name="Bailey B.A."/>
        </authorList>
    </citation>
    <scope>NUCLEOTIDE SEQUENCE [LARGE SCALE GENOMIC DNA]</scope>
    <source>
        <strain evidence="19 20">CT2</strain>
    </source>
</reference>
<feature type="region of interest" description="Disordered" evidence="16">
    <location>
        <begin position="2021"/>
        <end position="2067"/>
    </location>
</feature>
<dbReference type="InterPro" id="IPR001757">
    <property type="entry name" value="P_typ_ATPase"/>
</dbReference>
<dbReference type="PROSITE" id="PS50846">
    <property type="entry name" value="HMA_2"/>
    <property type="match status" value="2"/>
</dbReference>
<dbReference type="SUPFAM" id="SSF81653">
    <property type="entry name" value="Calcium ATPase, transduction domain A"/>
    <property type="match status" value="1"/>
</dbReference>
<dbReference type="InterPro" id="IPR059000">
    <property type="entry name" value="ATPase_P-type_domA"/>
</dbReference>
<dbReference type="Pfam" id="PF10257">
    <property type="entry name" value="RAI16-like"/>
    <property type="match status" value="1"/>
</dbReference>
<dbReference type="SUPFAM" id="SSF81665">
    <property type="entry name" value="Calcium ATPase, transmembrane domain M"/>
    <property type="match status" value="1"/>
</dbReference>
<dbReference type="GO" id="GO:0043682">
    <property type="term" value="F:P-type divalent copper transporter activity"/>
    <property type="evidence" value="ECO:0007669"/>
    <property type="project" value="TreeGrafter"/>
</dbReference>
<feature type="domain" description="HMA" evidence="18">
    <location>
        <begin position="119"/>
        <end position="185"/>
    </location>
</feature>
<keyword evidence="9" id="KW-0460">Magnesium</keyword>
<evidence type="ECO:0000256" key="16">
    <source>
        <dbReference type="SAM" id="MobiDB-lite"/>
    </source>
</evidence>
<dbReference type="Proteomes" id="UP000383932">
    <property type="component" value="Unassembled WGS sequence"/>
</dbReference>
<keyword evidence="8" id="KW-0067">ATP-binding</keyword>
<dbReference type="PANTHER" id="PTHR43520">
    <property type="entry name" value="ATP7, ISOFORM B"/>
    <property type="match status" value="1"/>
</dbReference>
<feature type="compositionally biased region" description="Polar residues" evidence="16">
    <location>
        <begin position="1642"/>
        <end position="1659"/>
    </location>
</feature>
<evidence type="ECO:0000256" key="8">
    <source>
        <dbReference type="ARBA" id="ARBA00022840"/>
    </source>
</evidence>
<dbReference type="Pfam" id="PF00122">
    <property type="entry name" value="E1-E2_ATPase"/>
    <property type="match status" value="1"/>
</dbReference>
<gene>
    <name evidence="19" type="ORF">CTheo_344</name>
</gene>